<dbReference type="Pfam" id="PF02954">
    <property type="entry name" value="HTH_8"/>
    <property type="match status" value="1"/>
</dbReference>
<dbReference type="InterPro" id="IPR025944">
    <property type="entry name" value="Sigma_54_int_dom_CS"/>
</dbReference>
<dbReference type="Pfam" id="PF25601">
    <property type="entry name" value="AAA_lid_14"/>
    <property type="match status" value="1"/>
</dbReference>
<keyword evidence="3" id="KW-0805">Transcription regulation</keyword>
<dbReference type="CDD" id="cd00009">
    <property type="entry name" value="AAA"/>
    <property type="match status" value="1"/>
</dbReference>
<evidence type="ECO:0000256" key="6">
    <source>
        <dbReference type="ARBA" id="ARBA00023163"/>
    </source>
</evidence>
<protein>
    <submittedName>
        <fullName evidence="9">Sigma 54-interacting transcriptional regulator</fullName>
    </submittedName>
</protein>
<gene>
    <name evidence="9" type="ORF">POL67_37455</name>
</gene>
<dbReference type="Pfam" id="PF00498">
    <property type="entry name" value="FHA"/>
    <property type="match status" value="1"/>
</dbReference>
<dbReference type="Gene3D" id="1.10.8.60">
    <property type="match status" value="1"/>
</dbReference>
<dbReference type="PROSITE" id="PS00675">
    <property type="entry name" value="SIGMA54_INTERACT_1"/>
    <property type="match status" value="1"/>
</dbReference>
<dbReference type="InterPro" id="IPR058031">
    <property type="entry name" value="AAA_lid_NorR"/>
</dbReference>
<dbReference type="InterPro" id="IPR003018">
    <property type="entry name" value="GAF"/>
</dbReference>
<dbReference type="PRINTS" id="PR01590">
    <property type="entry name" value="HTHFIS"/>
</dbReference>
<evidence type="ECO:0000256" key="1">
    <source>
        <dbReference type="ARBA" id="ARBA00022741"/>
    </source>
</evidence>
<dbReference type="CDD" id="cd00060">
    <property type="entry name" value="FHA"/>
    <property type="match status" value="1"/>
</dbReference>
<dbReference type="Pfam" id="PF00158">
    <property type="entry name" value="Sigma54_activat"/>
    <property type="match status" value="1"/>
</dbReference>
<dbReference type="InterPro" id="IPR002078">
    <property type="entry name" value="Sigma_54_int"/>
</dbReference>
<dbReference type="Pfam" id="PF01590">
    <property type="entry name" value="GAF"/>
    <property type="match status" value="1"/>
</dbReference>
<accession>A0ABT5EZ13</accession>
<organism evidence="9 10">
    <name type="scientific">Polyangium mundeleinium</name>
    <dbReference type="NCBI Taxonomy" id="2995306"/>
    <lineage>
        <taxon>Bacteria</taxon>
        <taxon>Pseudomonadati</taxon>
        <taxon>Myxococcota</taxon>
        <taxon>Polyangia</taxon>
        <taxon>Polyangiales</taxon>
        <taxon>Polyangiaceae</taxon>
        <taxon>Polyangium</taxon>
    </lineage>
</organism>
<evidence type="ECO:0000256" key="2">
    <source>
        <dbReference type="ARBA" id="ARBA00022840"/>
    </source>
</evidence>
<dbReference type="InterPro" id="IPR002197">
    <property type="entry name" value="HTH_Fis"/>
</dbReference>
<dbReference type="InterPro" id="IPR025662">
    <property type="entry name" value="Sigma_54_int_dom_ATP-bd_1"/>
</dbReference>
<keyword evidence="4" id="KW-0238">DNA-binding</keyword>
<dbReference type="SUPFAM" id="SSF49879">
    <property type="entry name" value="SMAD/FHA domain"/>
    <property type="match status" value="1"/>
</dbReference>
<evidence type="ECO:0000259" key="8">
    <source>
        <dbReference type="PROSITE" id="PS50045"/>
    </source>
</evidence>
<feature type="domain" description="Sigma-54 factor interaction" evidence="8">
    <location>
        <begin position="295"/>
        <end position="525"/>
    </location>
</feature>
<dbReference type="PANTHER" id="PTHR32071:SF117">
    <property type="entry name" value="PTS-DEPENDENT DIHYDROXYACETONE KINASE OPERON REGULATORY PROTEIN-RELATED"/>
    <property type="match status" value="1"/>
</dbReference>
<reference evidence="9 10" key="1">
    <citation type="submission" date="2022-11" db="EMBL/GenBank/DDBJ databases">
        <title>Minimal conservation of predation-associated metabolite biosynthetic gene clusters underscores biosynthetic potential of Myxococcota including descriptions for ten novel species: Archangium lansinium sp. nov., Myxococcus landrumus sp. nov., Nannocystis bai.</title>
        <authorList>
            <person name="Ahearne A."/>
            <person name="Stevens C."/>
            <person name="Dowd S."/>
        </authorList>
    </citation>
    <scope>NUCLEOTIDE SEQUENCE [LARGE SCALE GENOMIC DNA]</scope>
    <source>
        <strain evidence="9 10">RJM3</strain>
    </source>
</reference>
<dbReference type="InterPro" id="IPR000253">
    <property type="entry name" value="FHA_dom"/>
</dbReference>
<dbReference type="InterPro" id="IPR008984">
    <property type="entry name" value="SMAD_FHA_dom_sf"/>
</dbReference>
<dbReference type="InterPro" id="IPR003593">
    <property type="entry name" value="AAA+_ATPase"/>
</dbReference>
<feature type="domain" description="FHA" evidence="7">
    <location>
        <begin position="22"/>
        <end position="71"/>
    </location>
</feature>
<dbReference type="SMART" id="SM00240">
    <property type="entry name" value="FHA"/>
    <property type="match status" value="1"/>
</dbReference>
<dbReference type="SMART" id="SM00382">
    <property type="entry name" value="AAA"/>
    <property type="match status" value="1"/>
</dbReference>
<dbReference type="SUPFAM" id="SSF55781">
    <property type="entry name" value="GAF domain-like"/>
    <property type="match status" value="1"/>
</dbReference>
<evidence type="ECO:0000259" key="7">
    <source>
        <dbReference type="PROSITE" id="PS50006"/>
    </source>
</evidence>
<keyword evidence="1" id="KW-0547">Nucleotide-binding</keyword>
<proteinExistence type="predicted"/>
<evidence type="ECO:0000256" key="3">
    <source>
        <dbReference type="ARBA" id="ARBA00023015"/>
    </source>
</evidence>
<keyword evidence="6" id="KW-0804">Transcription</keyword>
<keyword evidence="5" id="KW-0010">Activator</keyword>
<dbReference type="SUPFAM" id="SSF52540">
    <property type="entry name" value="P-loop containing nucleoside triphosphate hydrolases"/>
    <property type="match status" value="1"/>
</dbReference>
<keyword evidence="10" id="KW-1185">Reference proteome</keyword>
<evidence type="ECO:0000313" key="10">
    <source>
        <dbReference type="Proteomes" id="UP001221411"/>
    </source>
</evidence>
<sequence length="613" mass="66775">MPQLVSFAPGQGPLAIDLHVPLVVGRDPLVDLPILDQLVSRRHACFEPESDQWFVRDLGSANGTFVKGVRVDRARLAHGDVIDIGAARLVFQEEEGAEIVLARHETQDEAATAGRSSQRLTVLYEVTRAINTLEDPDALLGRMLEAVLDLVGGERALVALVEGPRRDVLRRIMRVRGGLERATDEIVVSRTMVQALLERREAVIVREGRGRGAPHTHTRQTIMSAIGAPLEVSGRVLGFLYVDDRYREERFSEEDLDFLNALGRMLAAALDGAERLQRASALAEAASSREPIYGTVGQSPPIQKLRVQVARYAAASGANVLIRGESGTGKELVARALHAASPRARMPFVPVNCAAIPETMIEGVLFGYDKGAFTGAAQRRRGQFALANRGTLFLDEIGDLGLSAQAKVLRALQEGELAPLGAETPVRVDVRVFAATHKDLRQEIAAGRFREDLYYRLNVLQIEVPALRERGADIELLAQMFLEAAALNLNKRLGGFSAAARAALVAYPWPGNVRELRNEVERAVVQAEGAVVELDDLSTTLRTVVSPPEPAPPPSAGSLAARFAALEPTERTLVEEALATTNGNLSEAARLLGITRIMMRRRVERFGLRCRDT</sequence>
<dbReference type="InterPro" id="IPR009057">
    <property type="entry name" value="Homeodomain-like_sf"/>
</dbReference>
<name>A0ABT5EZ13_9BACT</name>
<dbReference type="PANTHER" id="PTHR32071">
    <property type="entry name" value="TRANSCRIPTIONAL REGULATORY PROTEIN"/>
    <property type="match status" value="1"/>
</dbReference>
<dbReference type="PROSITE" id="PS00688">
    <property type="entry name" value="SIGMA54_INTERACT_3"/>
    <property type="match status" value="1"/>
</dbReference>
<dbReference type="Gene3D" id="2.60.200.20">
    <property type="match status" value="1"/>
</dbReference>
<dbReference type="SUPFAM" id="SSF46689">
    <property type="entry name" value="Homeodomain-like"/>
    <property type="match status" value="1"/>
</dbReference>
<comment type="caution">
    <text evidence="9">The sequence shown here is derived from an EMBL/GenBank/DDBJ whole genome shotgun (WGS) entry which is preliminary data.</text>
</comment>
<dbReference type="RefSeq" id="WP_271925442.1">
    <property type="nucleotide sequence ID" value="NZ_JAQNDO010000001.1"/>
</dbReference>
<dbReference type="Proteomes" id="UP001221411">
    <property type="component" value="Unassembled WGS sequence"/>
</dbReference>
<dbReference type="SMART" id="SM00065">
    <property type="entry name" value="GAF"/>
    <property type="match status" value="1"/>
</dbReference>
<evidence type="ECO:0000313" key="9">
    <source>
        <dbReference type="EMBL" id="MDC0747077.1"/>
    </source>
</evidence>
<dbReference type="InterPro" id="IPR029016">
    <property type="entry name" value="GAF-like_dom_sf"/>
</dbReference>
<evidence type="ECO:0000256" key="5">
    <source>
        <dbReference type="ARBA" id="ARBA00023159"/>
    </source>
</evidence>
<dbReference type="Gene3D" id="1.10.10.60">
    <property type="entry name" value="Homeodomain-like"/>
    <property type="match status" value="1"/>
</dbReference>
<dbReference type="PROSITE" id="PS50006">
    <property type="entry name" value="FHA_DOMAIN"/>
    <property type="match status" value="1"/>
</dbReference>
<dbReference type="PROSITE" id="PS50045">
    <property type="entry name" value="SIGMA54_INTERACT_4"/>
    <property type="match status" value="1"/>
</dbReference>
<dbReference type="InterPro" id="IPR027417">
    <property type="entry name" value="P-loop_NTPase"/>
</dbReference>
<evidence type="ECO:0000256" key="4">
    <source>
        <dbReference type="ARBA" id="ARBA00023125"/>
    </source>
</evidence>
<dbReference type="Gene3D" id="3.30.450.40">
    <property type="match status" value="1"/>
</dbReference>
<dbReference type="EMBL" id="JAQNDO010000001">
    <property type="protein sequence ID" value="MDC0747077.1"/>
    <property type="molecule type" value="Genomic_DNA"/>
</dbReference>
<dbReference type="Gene3D" id="3.40.50.300">
    <property type="entry name" value="P-loop containing nucleotide triphosphate hydrolases"/>
    <property type="match status" value="1"/>
</dbReference>
<keyword evidence="2" id="KW-0067">ATP-binding</keyword>